<protein>
    <submittedName>
        <fullName evidence="1">Phosphomannomutase</fullName>
        <ecNumber evidence="1">5.4.2.8</ecNumber>
    </submittedName>
</protein>
<dbReference type="EMBL" id="CP005713">
    <property type="protein sequence ID" value="AHH13198.1"/>
    <property type="molecule type" value="Genomic_DNA"/>
</dbReference>
<organism evidence="1">
    <name type="scientific">Borrelia hermsii YBT</name>
    <dbReference type="NCBI Taxonomy" id="1313295"/>
    <lineage>
        <taxon>Bacteria</taxon>
        <taxon>Pseudomonadati</taxon>
        <taxon>Spirochaetota</taxon>
        <taxon>Spirochaetia</taxon>
        <taxon>Spirochaetales</taxon>
        <taxon>Borreliaceae</taxon>
        <taxon>Borrelia</taxon>
    </lineage>
</organism>
<dbReference type="HOGENOM" id="CLU_3325240_0_0_12"/>
<reference evidence="1" key="1">
    <citation type="submission" date="2013-04" db="EMBL/GenBank/DDBJ databases">
        <title>Comparative Genomics of Relapsing Fever Spirochetes.</title>
        <authorList>
            <person name="Schwan T.G."/>
            <person name="Raffel S.J."/>
            <person name="Porcella S.F."/>
            <person name="Martens C.A."/>
            <person name="Bruno D.P."/>
            <person name="Ricklefs S.M."/>
            <person name="Barbian K.B."/>
        </authorList>
    </citation>
    <scope>NUCLEOTIDE SEQUENCE</scope>
    <source>
        <strain evidence="1">YBT</strain>
        <plasmid evidence="1">unnamed</plasmid>
    </source>
</reference>
<dbReference type="EC" id="5.4.2.8" evidence="1"/>
<dbReference type="AlphaFoldDB" id="W5T2P2"/>
<dbReference type="GO" id="GO:0004615">
    <property type="term" value="F:phosphomannomutase activity"/>
    <property type="evidence" value="ECO:0007669"/>
    <property type="project" value="UniProtKB-EC"/>
</dbReference>
<keyword evidence="1" id="KW-0413">Isomerase</keyword>
<name>W5T2P2_BORHE</name>
<gene>
    <name evidence="1" type="ORF">BHO_0117900</name>
</gene>
<keyword evidence="1" id="KW-0614">Plasmid</keyword>
<geneLocation type="plasmid" evidence="1">
    <name>unnamed</name>
</geneLocation>
<accession>W5T2P2</accession>
<evidence type="ECO:0000313" key="1">
    <source>
        <dbReference type="EMBL" id="AHH13198.1"/>
    </source>
</evidence>
<proteinExistence type="predicted"/>
<sequence>MAEFLRNETLIAKILRERSNGNNITYPLKNKNTTNSTL</sequence>